<dbReference type="InterPro" id="IPR036048">
    <property type="entry name" value="Interleukin_8-like_sf"/>
</dbReference>
<dbReference type="EMBL" id="AKHW03003911">
    <property type="protein sequence ID" value="KYO32529.1"/>
    <property type="molecule type" value="Genomic_DNA"/>
</dbReference>
<protein>
    <submittedName>
        <fullName evidence="6">Chemokine (C-C motif) ligand 1</fullName>
    </submittedName>
</protein>
<dbReference type="GO" id="GO:0070098">
    <property type="term" value="P:chemokine-mediated signaling pathway"/>
    <property type="evidence" value="ECO:0007669"/>
    <property type="project" value="TreeGrafter"/>
</dbReference>
<organism evidence="6 7">
    <name type="scientific">Alligator mississippiensis</name>
    <name type="common">American alligator</name>
    <dbReference type="NCBI Taxonomy" id="8496"/>
    <lineage>
        <taxon>Eukaryota</taxon>
        <taxon>Metazoa</taxon>
        <taxon>Chordata</taxon>
        <taxon>Craniata</taxon>
        <taxon>Vertebrata</taxon>
        <taxon>Euteleostomi</taxon>
        <taxon>Archelosauria</taxon>
        <taxon>Archosauria</taxon>
        <taxon>Crocodylia</taxon>
        <taxon>Alligatoridae</taxon>
        <taxon>Alligatorinae</taxon>
        <taxon>Alligator</taxon>
    </lineage>
</organism>
<name>A0A151N7F8_ALLMI</name>
<dbReference type="Pfam" id="PF00048">
    <property type="entry name" value="IL8"/>
    <property type="match status" value="1"/>
</dbReference>
<dbReference type="CDD" id="cd00272">
    <property type="entry name" value="Chemokine_CC"/>
    <property type="match status" value="1"/>
</dbReference>
<keyword evidence="1" id="KW-0145">Chemotaxis</keyword>
<dbReference type="GO" id="GO:0030335">
    <property type="term" value="P:positive regulation of cell migration"/>
    <property type="evidence" value="ECO:0007669"/>
    <property type="project" value="TreeGrafter"/>
</dbReference>
<dbReference type="AlphaFoldDB" id="A0A151N7F8"/>
<dbReference type="GO" id="GO:0048020">
    <property type="term" value="F:CCR chemokine receptor binding"/>
    <property type="evidence" value="ECO:0007669"/>
    <property type="project" value="TreeGrafter"/>
</dbReference>
<feature type="signal peptide" evidence="4">
    <location>
        <begin position="1"/>
        <end position="22"/>
    </location>
</feature>
<dbReference type="GO" id="GO:0048245">
    <property type="term" value="P:eosinophil chemotaxis"/>
    <property type="evidence" value="ECO:0007669"/>
    <property type="project" value="TreeGrafter"/>
</dbReference>
<accession>A0A151N7F8</accession>
<dbReference type="GO" id="GO:0005615">
    <property type="term" value="C:extracellular space"/>
    <property type="evidence" value="ECO:0007669"/>
    <property type="project" value="UniProtKB-KW"/>
</dbReference>
<dbReference type="InterPro" id="IPR039809">
    <property type="entry name" value="Chemokine_b/g/d"/>
</dbReference>
<feature type="chain" id="PRO_5007585809" evidence="4">
    <location>
        <begin position="23"/>
        <end position="96"/>
    </location>
</feature>
<gene>
    <name evidence="6" type="primary">CCL1</name>
    <name evidence="6" type="ORF">Y1Q_0013040</name>
</gene>
<comment type="caution">
    <text evidence="6">The sequence shown here is derived from an EMBL/GenBank/DDBJ whole genome shotgun (WGS) entry which is preliminary data.</text>
</comment>
<keyword evidence="7" id="KW-1185">Reference proteome</keyword>
<keyword evidence="2" id="KW-0202">Cytokine</keyword>
<keyword evidence="3 4" id="KW-0732">Signal</keyword>
<evidence type="ECO:0000256" key="2">
    <source>
        <dbReference type="ARBA" id="ARBA00022514"/>
    </source>
</evidence>
<evidence type="ECO:0000256" key="3">
    <source>
        <dbReference type="ARBA" id="ARBA00022729"/>
    </source>
</evidence>
<sequence length="96" mass="10932">MKATTLTLTSLLLVALCTEAHCFFYDRKPKCCYGSNFVKRPVPSFLIRGYRNTSSTCSHQAVLVELRKGKEICVDPSEKWFQNYEQMKKKQSSSGA</sequence>
<dbReference type="GO" id="GO:0006954">
    <property type="term" value="P:inflammatory response"/>
    <property type="evidence" value="ECO:0007669"/>
    <property type="project" value="TreeGrafter"/>
</dbReference>
<proteinExistence type="predicted"/>
<evidence type="ECO:0000256" key="4">
    <source>
        <dbReference type="SAM" id="SignalP"/>
    </source>
</evidence>
<dbReference type="InterPro" id="IPR001811">
    <property type="entry name" value="Chemokine_IL8-like_dom"/>
</dbReference>
<dbReference type="GO" id="GO:0008009">
    <property type="term" value="F:chemokine activity"/>
    <property type="evidence" value="ECO:0007669"/>
    <property type="project" value="InterPro"/>
</dbReference>
<dbReference type="Proteomes" id="UP000050525">
    <property type="component" value="Unassembled WGS sequence"/>
</dbReference>
<evidence type="ECO:0000313" key="6">
    <source>
        <dbReference type="EMBL" id="KYO32529.1"/>
    </source>
</evidence>
<dbReference type="SMART" id="SM00199">
    <property type="entry name" value="SCY"/>
    <property type="match status" value="1"/>
</dbReference>
<reference evidence="6 7" key="1">
    <citation type="journal article" date="2012" name="Genome Biol.">
        <title>Sequencing three crocodilian genomes to illuminate the evolution of archosaurs and amniotes.</title>
        <authorList>
            <person name="St John J.A."/>
            <person name="Braun E.L."/>
            <person name="Isberg S.R."/>
            <person name="Miles L.G."/>
            <person name="Chong A.Y."/>
            <person name="Gongora J."/>
            <person name="Dalzell P."/>
            <person name="Moran C."/>
            <person name="Bed'hom B."/>
            <person name="Abzhanov A."/>
            <person name="Burgess S.C."/>
            <person name="Cooksey A.M."/>
            <person name="Castoe T.A."/>
            <person name="Crawford N.G."/>
            <person name="Densmore L.D."/>
            <person name="Drew J.C."/>
            <person name="Edwards S.V."/>
            <person name="Faircloth B.C."/>
            <person name="Fujita M.K."/>
            <person name="Greenwold M.J."/>
            <person name="Hoffmann F.G."/>
            <person name="Howard J.M."/>
            <person name="Iguchi T."/>
            <person name="Janes D.E."/>
            <person name="Khan S.Y."/>
            <person name="Kohno S."/>
            <person name="de Koning A.J."/>
            <person name="Lance S.L."/>
            <person name="McCarthy F.M."/>
            <person name="McCormack J.E."/>
            <person name="Merchant M.E."/>
            <person name="Peterson D.G."/>
            <person name="Pollock D.D."/>
            <person name="Pourmand N."/>
            <person name="Raney B.J."/>
            <person name="Roessler K.A."/>
            <person name="Sanford J.R."/>
            <person name="Sawyer R.H."/>
            <person name="Schmidt C.J."/>
            <person name="Triplett E.W."/>
            <person name="Tuberville T.D."/>
            <person name="Venegas-Anaya M."/>
            <person name="Howard J.T."/>
            <person name="Jarvis E.D."/>
            <person name="Guillette L.J.Jr."/>
            <person name="Glenn T.C."/>
            <person name="Green R.E."/>
            <person name="Ray D.A."/>
        </authorList>
    </citation>
    <scope>NUCLEOTIDE SEQUENCE [LARGE SCALE GENOMIC DNA]</scope>
    <source>
        <strain evidence="6">KSC_2009_1</strain>
    </source>
</reference>
<dbReference type="PANTHER" id="PTHR12015">
    <property type="entry name" value="SMALL INDUCIBLE CYTOKINE A"/>
    <property type="match status" value="1"/>
</dbReference>
<evidence type="ECO:0000313" key="7">
    <source>
        <dbReference type="Proteomes" id="UP000050525"/>
    </source>
</evidence>
<dbReference type="GO" id="GO:0061844">
    <property type="term" value="P:antimicrobial humoral immune response mediated by antimicrobial peptide"/>
    <property type="evidence" value="ECO:0007669"/>
    <property type="project" value="TreeGrafter"/>
</dbReference>
<dbReference type="SUPFAM" id="SSF54117">
    <property type="entry name" value="Interleukin 8-like chemokines"/>
    <property type="match status" value="1"/>
</dbReference>
<dbReference type="PANTHER" id="PTHR12015:SF103">
    <property type="entry name" value="C-C MOTIF CHEMOKINE 4-RELATED"/>
    <property type="match status" value="1"/>
</dbReference>
<feature type="domain" description="Chemokine interleukin-8-like" evidence="5">
    <location>
        <begin position="28"/>
        <end position="88"/>
    </location>
</feature>
<dbReference type="Gene3D" id="2.40.50.40">
    <property type="match status" value="1"/>
</dbReference>
<evidence type="ECO:0000259" key="5">
    <source>
        <dbReference type="SMART" id="SM00199"/>
    </source>
</evidence>
<evidence type="ECO:0000256" key="1">
    <source>
        <dbReference type="ARBA" id="ARBA00022500"/>
    </source>
</evidence>